<dbReference type="InterPro" id="IPR028361">
    <property type="entry name" value="GPI_transamidase"/>
</dbReference>
<comment type="similarity">
    <text evidence="2">Belongs to the peptidase C13 family.</text>
</comment>
<protein>
    <recommendedName>
        <fullName evidence="8">GPI-anchor transamidase</fullName>
    </recommendedName>
</protein>
<evidence type="ECO:0000256" key="1">
    <source>
        <dbReference type="ARBA" id="ARBA00004687"/>
    </source>
</evidence>
<dbReference type="GO" id="GO:0016255">
    <property type="term" value="P:attachment of GPI anchor to protein"/>
    <property type="evidence" value="ECO:0007669"/>
    <property type="project" value="InterPro"/>
</dbReference>
<feature type="active site" description="Nucleophile" evidence="5">
    <location>
        <position position="265"/>
    </location>
</feature>
<dbReference type="Gene3D" id="3.40.50.1460">
    <property type="match status" value="1"/>
</dbReference>
<evidence type="ECO:0008006" key="8">
    <source>
        <dbReference type="Google" id="ProtNLM"/>
    </source>
</evidence>
<dbReference type="EMBL" id="JARAKH010000007">
    <property type="protein sequence ID" value="KAK8403178.1"/>
    <property type="molecule type" value="Genomic_DNA"/>
</dbReference>
<dbReference type="GO" id="GO:0006508">
    <property type="term" value="P:proteolysis"/>
    <property type="evidence" value="ECO:0007669"/>
    <property type="project" value="InterPro"/>
</dbReference>
<evidence type="ECO:0000256" key="4">
    <source>
        <dbReference type="ARBA" id="ARBA00022729"/>
    </source>
</evidence>
<comment type="caution">
    <text evidence="6">The sequence shown here is derived from an EMBL/GenBank/DDBJ whole genome shotgun (WGS) entry which is preliminary data.</text>
</comment>
<gene>
    <name evidence="6" type="ORF">O3P69_000997</name>
</gene>
<keyword evidence="3" id="KW-0337">GPI-anchor biosynthesis</keyword>
<comment type="pathway">
    <text evidence="1">Glycolipid biosynthesis; glycosylphosphatidylinositol-anchor biosynthesis.</text>
</comment>
<dbReference type="AlphaFoldDB" id="A0AAW0USR9"/>
<dbReference type="PRINTS" id="PR00776">
    <property type="entry name" value="HEMOGLOBNASE"/>
</dbReference>
<reference evidence="6 7" key="1">
    <citation type="submission" date="2023-03" db="EMBL/GenBank/DDBJ databases">
        <title>High-quality genome of Scylla paramamosain provides insights in environmental adaptation.</title>
        <authorList>
            <person name="Zhang L."/>
        </authorList>
    </citation>
    <scope>NUCLEOTIDE SEQUENCE [LARGE SCALE GENOMIC DNA]</scope>
    <source>
        <strain evidence="6">LZ_2023a</strain>
        <tissue evidence="6">Muscle</tissue>
    </source>
</reference>
<dbReference type="GO" id="GO:0003923">
    <property type="term" value="F:GPI-anchor transamidase activity"/>
    <property type="evidence" value="ECO:0007669"/>
    <property type="project" value="InterPro"/>
</dbReference>
<dbReference type="Pfam" id="PF01650">
    <property type="entry name" value="Peptidase_C13"/>
    <property type="match status" value="1"/>
</dbReference>
<proteinExistence type="inferred from homology"/>
<dbReference type="PIRSF" id="PIRSF500138">
    <property type="entry name" value="GPI8"/>
    <property type="match status" value="1"/>
</dbReference>
<dbReference type="Proteomes" id="UP001487740">
    <property type="component" value="Unassembled WGS sequence"/>
</dbReference>
<evidence type="ECO:0000256" key="5">
    <source>
        <dbReference type="PIRSR" id="PIRSR019663-1"/>
    </source>
</evidence>
<dbReference type="GO" id="GO:0006506">
    <property type="term" value="P:GPI anchor biosynthetic process"/>
    <property type="evidence" value="ECO:0007669"/>
    <property type="project" value="UniProtKB-KW"/>
</dbReference>
<dbReference type="EMBL" id="JARAKH010000007">
    <property type="protein sequence ID" value="KAK8403179.1"/>
    <property type="molecule type" value="Genomic_DNA"/>
</dbReference>
<dbReference type="PANTHER" id="PTHR48067">
    <property type="entry name" value="GPI-ANCHOR TRANSAMIDASE"/>
    <property type="match status" value="1"/>
</dbReference>
<keyword evidence="4" id="KW-0732">Signal</keyword>
<dbReference type="PANTHER" id="PTHR48067:SF1">
    <property type="entry name" value="GPI-ANCHOR TRANSAMIDASE"/>
    <property type="match status" value="1"/>
</dbReference>
<dbReference type="EMBL" id="JARAKH010000007">
    <property type="protein sequence ID" value="KAK8403180.1"/>
    <property type="molecule type" value="Genomic_DNA"/>
</dbReference>
<dbReference type="GO" id="GO:0042765">
    <property type="term" value="C:GPI-anchor transamidase complex"/>
    <property type="evidence" value="ECO:0007669"/>
    <property type="project" value="InterPro"/>
</dbReference>
<organism evidence="6 7">
    <name type="scientific">Scylla paramamosain</name>
    <name type="common">Mud crab</name>
    <dbReference type="NCBI Taxonomy" id="85552"/>
    <lineage>
        <taxon>Eukaryota</taxon>
        <taxon>Metazoa</taxon>
        <taxon>Ecdysozoa</taxon>
        <taxon>Arthropoda</taxon>
        <taxon>Crustacea</taxon>
        <taxon>Multicrustacea</taxon>
        <taxon>Malacostraca</taxon>
        <taxon>Eumalacostraca</taxon>
        <taxon>Eucarida</taxon>
        <taxon>Decapoda</taxon>
        <taxon>Pleocyemata</taxon>
        <taxon>Brachyura</taxon>
        <taxon>Eubrachyura</taxon>
        <taxon>Portunoidea</taxon>
        <taxon>Portunidae</taxon>
        <taxon>Portuninae</taxon>
        <taxon>Scylla</taxon>
    </lineage>
</organism>
<feature type="active site" evidence="5">
    <location>
        <position position="223"/>
    </location>
</feature>
<evidence type="ECO:0000256" key="2">
    <source>
        <dbReference type="ARBA" id="ARBA00009941"/>
    </source>
</evidence>
<accession>A0AAW0USR9</accession>
<sequence length="415" mass="46520">MRLQELAMIDGGYWAQTGSLGVGEATWRINMERVATALRSPWHTLGASYTLESGAHLSPPPPACSLRITARVRLASLVTSCPGPLSVVYDQGVSETSEKTHTNNWAVLVDTSRFWFNYRHVANVLSMYRSVKRLGIPDSQIILMVADDMACNPRNPRPATVFNNAHQHINVYGEDVEVDYRGYEVTVENFVRLLTGRLAPSTPRSKRLLTDDGSNILIYMTGHGGDGFLKFQDSEEITNVELADAFEQMWQKKRYNEILFIIDTCQAASMYEHFYSPNILAIASSLVGEDSLSHHVDPAIGVYIIDRFTYYALEFLERVTPDSKKTLAQFLQVCPKRVCISTVGVRLDLYKRDPSRVLVTEFFGSVRNVELTTRVLDLPKCGGSRQVAVNKSVNTRSSKATKPLHYASQLPLHHS</sequence>
<dbReference type="EMBL" id="JARAKH010000007">
    <property type="protein sequence ID" value="KAK8403182.1"/>
    <property type="molecule type" value="Genomic_DNA"/>
</dbReference>
<keyword evidence="7" id="KW-1185">Reference proteome</keyword>
<name>A0AAW0USR9_SCYPA</name>
<dbReference type="PIRSF" id="PIRSF019663">
    <property type="entry name" value="Legumain"/>
    <property type="match status" value="1"/>
</dbReference>
<evidence type="ECO:0000256" key="3">
    <source>
        <dbReference type="ARBA" id="ARBA00022502"/>
    </source>
</evidence>
<evidence type="ECO:0000313" key="6">
    <source>
        <dbReference type="EMBL" id="KAK8403182.1"/>
    </source>
</evidence>
<dbReference type="InterPro" id="IPR001096">
    <property type="entry name" value="Peptidase_C13"/>
</dbReference>
<evidence type="ECO:0000313" key="7">
    <source>
        <dbReference type="Proteomes" id="UP001487740"/>
    </source>
</evidence>
<dbReference type="FunFam" id="3.40.50.1460:FF:000002">
    <property type="entry name" value="GPI-anchor transamidase"/>
    <property type="match status" value="1"/>
</dbReference>